<dbReference type="PRINTS" id="PR00420">
    <property type="entry name" value="RNGMNOXGNASE"/>
</dbReference>
<dbReference type="GO" id="GO:0071949">
    <property type="term" value="F:FAD binding"/>
    <property type="evidence" value="ECO:0007669"/>
    <property type="project" value="InterPro"/>
</dbReference>
<gene>
    <name evidence="7" type="ORF">BDV30DRAFT_237538</name>
</gene>
<evidence type="ECO:0000313" key="7">
    <source>
        <dbReference type="EMBL" id="KAB8274618.1"/>
    </source>
</evidence>
<proteinExistence type="inferred from homology"/>
<evidence type="ECO:0000259" key="6">
    <source>
        <dbReference type="Pfam" id="PF07976"/>
    </source>
</evidence>
<evidence type="ECO:0000259" key="5">
    <source>
        <dbReference type="Pfam" id="PF01494"/>
    </source>
</evidence>
<feature type="domain" description="Phenol hydroxylase-like C-terminal dimerisation" evidence="6">
    <location>
        <begin position="462"/>
        <end position="562"/>
    </location>
</feature>
<dbReference type="Gene3D" id="3.50.50.60">
    <property type="entry name" value="FAD/NAD(P)-binding domain"/>
    <property type="match status" value="1"/>
</dbReference>
<dbReference type="Pfam" id="PF07976">
    <property type="entry name" value="Phe_hydrox_dim"/>
    <property type="match status" value="2"/>
</dbReference>
<evidence type="ECO:0000256" key="4">
    <source>
        <dbReference type="ARBA" id="ARBA00023002"/>
    </source>
</evidence>
<dbReference type="SUPFAM" id="SSF51905">
    <property type="entry name" value="FAD/NAD(P)-binding domain"/>
    <property type="match status" value="1"/>
</dbReference>
<sequence length="1219" mass="137648">MSEPKEDHVDVLIVGAGPAGLMLANWLSRFDIKTRIVDKRGTKIFNGQADGLQCRTLEIFDSFDFAHRVWRESNHMLEIWFWNPDKDGILRRSDRIADTIPGISRFQQVVLHQGRIERFFLDSIKEHSDITVERGVLPTTFEFDEAKSADFEDYPITVTLRTLSEQEAMPAQRQQHHRRADGTQSVINDGLFRSNLAADDTDDLIRVAQANSNASSVETVKAKFMVGCDGAHSWVRRQLGFKLEGDSTDYIWGVLDIVPITDFPDIRHRCAIHSANAGSVMVIPRENKLVRLYIQLQVTEHAQSGGKADRSWITPEVILQSAQRIMHPYKINYTYCDWWTAYQIGQRVGDHFSLRERVFLAGDAVHTHSPKAGQGMNVSMQDTYNLGWKIAHVVKGYCEGSILKTYQSERRRVAQDLIDFDHRLSRLFSGRPAKDGANEGVSMEEFKNAMEKGNEFASGIVVNYGTSIIVAKEGDSVEQGDGTEVAANLQRRVVSKTHLATKIDIGKRMPSFKVLNQSDARPWHLQELLKSNGRWRIIVFPGLLTQPQNMRRIQKLGDQLGTLLKFSPSMPDHVELLDLPEAFHPFDEEMGWDYWKVFVDDQSYHEGHGQAYLNYGIDPSRGAAVIVRPDQYVSWVGEVDDYEDMARFFSGFMRVQDSSKPKSRVVKPWLINRHVFLKIIGHESNHVSESTQPRQLPKREIGANCLTFKLSSFPGSAYCSHRNVYKSWVIRSPSRPSGGGDEEVSRIAQKAQRMQKTMRLLRKLLQNSVSLIERDYVDHCQQMVGIIIEAGIDNLQATVVRCWVDPHAASPTRPTMRHTAKKALYPFRQKTLVSVSNALDSLQLELSTALHMAQTQILNASTAAILARKLGTQTNMEQSFANLEQKLDNQNLTRPVPDHRCRCVASTAVSRHHSSHYRRSVYGYRNAAKRFSFICTFFRLSISASISIFKEPRGFRVAPHLTFGATVPFHSPAFVLVGKLACGDPNLTSQSEVNLVNTVIAQLYQLYDDGEAQPSDIDPEGGSILHTLCIFNRNFDKFPDASAHYSQLISYFTYGDHLGEPDQRGRTPMDYLVIKDLMLNQPTPMNGPVSTDKVCQSVPQRMLKYGVMGEIPAGFIGTELRKKHLVHMFEDCLDVSDFAWAMLRESQFALESAVESAPNCIYTDIGYMSPLQLATTWPEGLEFLLGKGEYTIGDIHLALATAILNTLDSVQLLFRADVL</sequence>
<name>A0A5N6J7J8_9EURO</name>
<dbReference type="Proteomes" id="UP000326289">
    <property type="component" value="Unassembled WGS sequence"/>
</dbReference>
<dbReference type="SUPFAM" id="SSF54373">
    <property type="entry name" value="FAD-linked reductases, C-terminal domain"/>
    <property type="match status" value="1"/>
</dbReference>
<organism evidence="7 8">
    <name type="scientific">Aspergillus minisclerotigenes</name>
    <dbReference type="NCBI Taxonomy" id="656917"/>
    <lineage>
        <taxon>Eukaryota</taxon>
        <taxon>Fungi</taxon>
        <taxon>Dikarya</taxon>
        <taxon>Ascomycota</taxon>
        <taxon>Pezizomycotina</taxon>
        <taxon>Eurotiomycetes</taxon>
        <taxon>Eurotiomycetidae</taxon>
        <taxon>Eurotiales</taxon>
        <taxon>Aspergillaceae</taxon>
        <taxon>Aspergillus</taxon>
        <taxon>Aspergillus subgen. Circumdati</taxon>
    </lineage>
</organism>
<feature type="domain" description="Phenol hydroxylase-like C-terminal dimerisation" evidence="6">
    <location>
        <begin position="572"/>
        <end position="656"/>
    </location>
</feature>
<dbReference type="AlphaFoldDB" id="A0A5N6J7J8"/>
<keyword evidence="8" id="KW-1185">Reference proteome</keyword>
<dbReference type="InterPro" id="IPR002938">
    <property type="entry name" value="FAD-bd"/>
</dbReference>
<evidence type="ECO:0000256" key="3">
    <source>
        <dbReference type="ARBA" id="ARBA00022827"/>
    </source>
</evidence>
<protein>
    <submittedName>
        <fullName evidence="7">FAD binding domain-containing protein</fullName>
    </submittedName>
</protein>
<dbReference type="CDD" id="cd02979">
    <property type="entry name" value="PHOX_C"/>
    <property type="match status" value="1"/>
</dbReference>
<keyword evidence="2" id="KW-0285">Flavoprotein</keyword>
<comment type="similarity">
    <text evidence="1">Belongs to the PheA/TfdB FAD monooxygenase family.</text>
</comment>
<dbReference type="InterPro" id="IPR036249">
    <property type="entry name" value="Thioredoxin-like_sf"/>
</dbReference>
<dbReference type="InterPro" id="IPR012941">
    <property type="entry name" value="Phe_hydrox_C_dim_dom"/>
</dbReference>
<evidence type="ECO:0000313" key="8">
    <source>
        <dbReference type="Proteomes" id="UP000326289"/>
    </source>
</evidence>
<dbReference type="InterPro" id="IPR036188">
    <property type="entry name" value="FAD/NAD-bd_sf"/>
</dbReference>
<dbReference type="Gene3D" id="3.30.9.10">
    <property type="entry name" value="D-Amino Acid Oxidase, subunit A, domain 2"/>
    <property type="match status" value="1"/>
</dbReference>
<dbReference type="PANTHER" id="PTHR43004">
    <property type="entry name" value="TRK SYSTEM POTASSIUM UPTAKE PROTEIN"/>
    <property type="match status" value="1"/>
</dbReference>
<dbReference type="InterPro" id="IPR050641">
    <property type="entry name" value="RIFMO-like"/>
</dbReference>
<dbReference type="Gene3D" id="3.40.30.20">
    <property type="match status" value="1"/>
</dbReference>
<dbReference type="SUPFAM" id="SSF52833">
    <property type="entry name" value="Thioredoxin-like"/>
    <property type="match status" value="1"/>
</dbReference>
<dbReference type="InterPro" id="IPR038220">
    <property type="entry name" value="PHOX_C_sf"/>
</dbReference>
<accession>A0A5N6J7J8</accession>
<evidence type="ECO:0000256" key="2">
    <source>
        <dbReference type="ARBA" id="ARBA00022630"/>
    </source>
</evidence>
<dbReference type="EMBL" id="ML732787">
    <property type="protein sequence ID" value="KAB8274618.1"/>
    <property type="molecule type" value="Genomic_DNA"/>
</dbReference>
<keyword evidence="3" id="KW-0274">FAD</keyword>
<dbReference type="Pfam" id="PF01494">
    <property type="entry name" value="FAD_binding_3"/>
    <property type="match status" value="1"/>
</dbReference>
<keyword evidence="4" id="KW-0560">Oxidoreductase</keyword>
<reference evidence="7 8" key="1">
    <citation type="submission" date="2019-04" db="EMBL/GenBank/DDBJ databases">
        <title>Fungal friends and foes A comparative genomics study of 23 Aspergillus species from section Flavi.</title>
        <authorList>
            <consortium name="DOE Joint Genome Institute"/>
            <person name="Kjaerbolling I."/>
            <person name="Vesth T.C."/>
            <person name="Frisvad J.C."/>
            <person name="Nybo J.L."/>
            <person name="Theobald S."/>
            <person name="Kildgaard S."/>
            <person name="Petersen T.I."/>
            <person name="Kuo A."/>
            <person name="Sato A."/>
            <person name="Lyhne E.K."/>
            <person name="Kogle M.E."/>
            <person name="Wiebenga A."/>
            <person name="Kun R.S."/>
            <person name="Lubbers R.J."/>
            <person name="Makela M.R."/>
            <person name="Barry K."/>
            <person name="Chovatia M."/>
            <person name="Clum A."/>
            <person name="Daum C."/>
            <person name="Haridas S."/>
            <person name="He G."/>
            <person name="LaButti K."/>
            <person name="Lipzen A."/>
            <person name="Mondo S."/>
            <person name="Pangilinan J."/>
            <person name="Riley R."/>
            <person name="Salamov A."/>
            <person name="Simmons B.A."/>
            <person name="Magnuson J.K."/>
            <person name="Henrissat B."/>
            <person name="Mortensen U.H."/>
            <person name="Larsen T.O."/>
            <person name="De vries R.P."/>
            <person name="Grigoriev I.V."/>
            <person name="Machida M."/>
            <person name="Baker S.E."/>
            <person name="Andersen M.R."/>
        </authorList>
    </citation>
    <scope>NUCLEOTIDE SEQUENCE [LARGE SCALE GENOMIC DNA]</scope>
    <source>
        <strain evidence="7 8">CBS 117635</strain>
    </source>
</reference>
<feature type="domain" description="FAD-binding" evidence="5">
    <location>
        <begin position="9"/>
        <end position="420"/>
    </location>
</feature>
<dbReference type="GO" id="GO:0016709">
    <property type="term" value="F:oxidoreductase activity, acting on paired donors, with incorporation or reduction of molecular oxygen, NAD(P)H as one donor, and incorporation of one atom of oxygen"/>
    <property type="evidence" value="ECO:0007669"/>
    <property type="project" value="UniProtKB-ARBA"/>
</dbReference>
<dbReference type="PANTHER" id="PTHR43004:SF20">
    <property type="entry name" value="2-MONOOXYGENASE, PUTATIVE (AFU_ORTHOLOGUE AFUA_1G13660)-RELATED"/>
    <property type="match status" value="1"/>
</dbReference>
<evidence type="ECO:0000256" key="1">
    <source>
        <dbReference type="ARBA" id="ARBA00007801"/>
    </source>
</evidence>